<proteinExistence type="predicted"/>
<evidence type="ECO:0000313" key="2">
    <source>
        <dbReference type="EMBL" id="KAF4948996.1"/>
    </source>
</evidence>
<reference evidence="2" key="2">
    <citation type="submission" date="2020-05" db="EMBL/GenBank/DDBJ databases">
        <authorList>
            <person name="Kim H.-S."/>
            <person name="Proctor R.H."/>
            <person name="Brown D.W."/>
        </authorList>
    </citation>
    <scope>NUCLEOTIDE SEQUENCE</scope>
    <source>
        <strain evidence="2">NRRL 45417</strain>
    </source>
</reference>
<reference evidence="2" key="1">
    <citation type="journal article" date="2020" name="BMC Genomics">
        <title>Correction to: Identification and distribution of gene clusters required for synthesis of sphingolipid metabolism inhibitors in diverse species of the filamentous fungus Fusarium.</title>
        <authorList>
            <person name="Kim H.S."/>
            <person name="Lohmar J.M."/>
            <person name="Busman M."/>
            <person name="Brown D.W."/>
            <person name="Naumann T.A."/>
            <person name="Divon H.H."/>
            <person name="Lysoe E."/>
            <person name="Uhlig S."/>
            <person name="Proctor R.H."/>
        </authorList>
    </citation>
    <scope>NUCLEOTIDE SEQUENCE</scope>
    <source>
        <strain evidence="2">NRRL 45417</strain>
    </source>
</reference>
<evidence type="ECO:0000256" key="1">
    <source>
        <dbReference type="SAM" id="MobiDB-lite"/>
    </source>
</evidence>
<dbReference type="Proteomes" id="UP000604273">
    <property type="component" value="Unassembled WGS sequence"/>
</dbReference>
<gene>
    <name evidence="2" type="ORF">FGADI_9281</name>
</gene>
<organism evidence="2 3">
    <name type="scientific">Fusarium gaditjirri</name>
    <dbReference type="NCBI Taxonomy" id="282569"/>
    <lineage>
        <taxon>Eukaryota</taxon>
        <taxon>Fungi</taxon>
        <taxon>Dikarya</taxon>
        <taxon>Ascomycota</taxon>
        <taxon>Pezizomycotina</taxon>
        <taxon>Sordariomycetes</taxon>
        <taxon>Hypocreomycetidae</taxon>
        <taxon>Hypocreales</taxon>
        <taxon>Nectriaceae</taxon>
        <taxon>Fusarium</taxon>
        <taxon>Fusarium nisikadoi species complex</taxon>
    </lineage>
</organism>
<dbReference type="OrthoDB" id="1896086at2759"/>
<feature type="region of interest" description="Disordered" evidence="1">
    <location>
        <begin position="1"/>
        <end position="44"/>
    </location>
</feature>
<sequence length="181" mass="19768">MEPPEPSKQSDSTSSSTTLSSEKETTTAMRPTTGSGKVERHKDVPSWRPERFSLLCNDDKSFPGHADVSPSEVFIVAGEVCKQADKENWSLGPNETLLEVVLEDVHTHRHRISWSWIDRCSMGEGHRFRVADPLELGLDDALGATNQCHLALCDAWGACDNGGVGGSVDVGCIRYRIDSGI</sequence>
<keyword evidence="3" id="KW-1185">Reference proteome</keyword>
<dbReference type="EMBL" id="JABFAI010000249">
    <property type="protein sequence ID" value="KAF4948996.1"/>
    <property type="molecule type" value="Genomic_DNA"/>
</dbReference>
<feature type="compositionally biased region" description="Low complexity" evidence="1">
    <location>
        <begin position="7"/>
        <end position="20"/>
    </location>
</feature>
<accession>A0A8H4T0G4</accession>
<protein>
    <submittedName>
        <fullName evidence="2">Uncharacterized protein</fullName>
    </submittedName>
</protein>
<dbReference type="AlphaFoldDB" id="A0A8H4T0G4"/>
<evidence type="ECO:0000313" key="3">
    <source>
        <dbReference type="Proteomes" id="UP000604273"/>
    </source>
</evidence>
<name>A0A8H4T0G4_9HYPO</name>
<comment type="caution">
    <text evidence="2">The sequence shown here is derived from an EMBL/GenBank/DDBJ whole genome shotgun (WGS) entry which is preliminary data.</text>
</comment>